<dbReference type="GO" id="GO:0030515">
    <property type="term" value="F:snoRNA binding"/>
    <property type="evidence" value="ECO:0007669"/>
    <property type="project" value="TreeGrafter"/>
</dbReference>
<dbReference type="GO" id="GO:0032040">
    <property type="term" value="C:small-subunit processome"/>
    <property type="evidence" value="ECO:0007669"/>
    <property type="project" value="TreeGrafter"/>
</dbReference>
<dbReference type="GO" id="GO:0034455">
    <property type="term" value="C:t-UTP complex"/>
    <property type="evidence" value="ECO:0007669"/>
    <property type="project" value="TreeGrafter"/>
</dbReference>
<evidence type="ECO:0000313" key="3">
    <source>
        <dbReference type="Proteomes" id="UP000054248"/>
    </source>
</evidence>
<reference evidence="2 3" key="1">
    <citation type="submission" date="2014-04" db="EMBL/GenBank/DDBJ databases">
        <authorList>
            <consortium name="DOE Joint Genome Institute"/>
            <person name="Kuo A."/>
            <person name="Girlanda M."/>
            <person name="Perotto S."/>
            <person name="Kohler A."/>
            <person name="Nagy L.G."/>
            <person name="Floudas D."/>
            <person name="Copeland A."/>
            <person name="Barry K.W."/>
            <person name="Cichocki N."/>
            <person name="Veneault-Fourrey C."/>
            <person name="LaButti K."/>
            <person name="Lindquist E.A."/>
            <person name="Lipzen A."/>
            <person name="Lundell T."/>
            <person name="Morin E."/>
            <person name="Murat C."/>
            <person name="Sun H."/>
            <person name="Tunlid A."/>
            <person name="Henrissat B."/>
            <person name="Grigoriev I.V."/>
            <person name="Hibbett D.S."/>
            <person name="Martin F."/>
            <person name="Nordberg H.P."/>
            <person name="Cantor M.N."/>
            <person name="Hua S.X."/>
        </authorList>
    </citation>
    <scope>NUCLEOTIDE SEQUENCE [LARGE SCALE GENOMIC DNA]</scope>
    <source>
        <strain evidence="2 3">MUT 4182</strain>
    </source>
</reference>
<organism evidence="2 3">
    <name type="scientific">Tulasnella calospora MUT 4182</name>
    <dbReference type="NCBI Taxonomy" id="1051891"/>
    <lineage>
        <taxon>Eukaryota</taxon>
        <taxon>Fungi</taxon>
        <taxon>Dikarya</taxon>
        <taxon>Basidiomycota</taxon>
        <taxon>Agaricomycotina</taxon>
        <taxon>Agaricomycetes</taxon>
        <taxon>Cantharellales</taxon>
        <taxon>Tulasnellaceae</taxon>
        <taxon>Tulasnella</taxon>
    </lineage>
</organism>
<comment type="function">
    <text evidence="1">Involved in nucleolar processing of pre-18S ribosomal RNA.</text>
</comment>
<dbReference type="GO" id="GO:0030686">
    <property type="term" value="C:90S preribosome"/>
    <property type="evidence" value="ECO:0007669"/>
    <property type="project" value="TreeGrafter"/>
</dbReference>
<comment type="similarity">
    <text evidence="1">Belongs to the HEATR1/UTP10 family.</text>
</comment>
<feature type="non-terminal residue" evidence="2">
    <location>
        <position position="256"/>
    </location>
</feature>
<gene>
    <name evidence="2" type="ORF">M407DRAFT_34422</name>
</gene>
<dbReference type="PANTHER" id="PTHR13457:SF1">
    <property type="entry name" value="HEAT REPEAT-CONTAINING PROTEIN 1"/>
    <property type="match status" value="1"/>
</dbReference>
<comment type="subcellular location">
    <subcellularLocation>
        <location evidence="1">Nucleus</location>
        <location evidence="1">Nucleolus</location>
    </subcellularLocation>
</comment>
<dbReference type="GO" id="GO:0045943">
    <property type="term" value="P:positive regulation of transcription by RNA polymerase I"/>
    <property type="evidence" value="ECO:0007669"/>
    <property type="project" value="TreeGrafter"/>
</dbReference>
<name>A0A0C3L2J7_9AGAM</name>
<dbReference type="AlphaFoldDB" id="A0A0C3L2J7"/>
<dbReference type="STRING" id="1051891.A0A0C3L2J7"/>
<keyword evidence="1" id="KW-0698">rRNA processing</keyword>
<dbReference type="HOGENOM" id="CLU_1088042_0_0_1"/>
<keyword evidence="1" id="KW-0687">Ribonucleoprotein</keyword>
<evidence type="ECO:0000256" key="1">
    <source>
        <dbReference type="RuleBase" id="RU367065"/>
    </source>
</evidence>
<sequence>MVSSLAAQLAQGASLNSAFLLSTTKHRHYGHSYLFEPNEAANHDLASVYAIGQNGFMALCSLDTGLEPLGRDLFSPASRNVDRTTLPPEQHETLKASIAAFMRRLSQYILDAPAAKVLEWLVRRFRVNEFDVGLVLECFLPFHESPQFAKMHSILTIKADSMWSFLKPSPQIVHGLPRNALLTQMTKDRDLARFVLNILSQAVAGPTVHRTLVNFHTSVAIEYICRVPRADEGILAFFLPSITGPMSNDGANREIT</sequence>
<keyword evidence="1" id="KW-0690">Ribosome biogenesis</keyword>
<dbReference type="PANTHER" id="PTHR13457">
    <property type="entry name" value="BAP28"/>
    <property type="match status" value="1"/>
</dbReference>
<dbReference type="InterPro" id="IPR040191">
    <property type="entry name" value="UTP10"/>
</dbReference>
<protein>
    <recommendedName>
        <fullName evidence="1">U3 small nucleolar RNA-associated protein 10</fullName>
    </recommendedName>
</protein>
<comment type="subunit">
    <text evidence="1">Component of the ribosomal small subunit (SSU) processome.</text>
</comment>
<reference evidence="3" key="2">
    <citation type="submission" date="2015-01" db="EMBL/GenBank/DDBJ databases">
        <title>Evolutionary Origins and Diversification of the Mycorrhizal Mutualists.</title>
        <authorList>
            <consortium name="DOE Joint Genome Institute"/>
            <consortium name="Mycorrhizal Genomics Consortium"/>
            <person name="Kohler A."/>
            <person name="Kuo A."/>
            <person name="Nagy L.G."/>
            <person name="Floudas D."/>
            <person name="Copeland A."/>
            <person name="Barry K.W."/>
            <person name="Cichocki N."/>
            <person name="Veneault-Fourrey C."/>
            <person name="LaButti K."/>
            <person name="Lindquist E.A."/>
            <person name="Lipzen A."/>
            <person name="Lundell T."/>
            <person name="Morin E."/>
            <person name="Murat C."/>
            <person name="Riley R."/>
            <person name="Ohm R."/>
            <person name="Sun H."/>
            <person name="Tunlid A."/>
            <person name="Henrissat B."/>
            <person name="Grigoriev I.V."/>
            <person name="Hibbett D.S."/>
            <person name="Martin F."/>
        </authorList>
    </citation>
    <scope>NUCLEOTIDE SEQUENCE [LARGE SCALE GENOMIC DNA]</scope>
    <source>
        <strain evidence="3">MUT 4182</strain>
    </source>
</reference>
<keyword evidence="3" id="KW-1185">Reference proteome</keyword>
<dbReference type="Proteomes" id="UP000054248">
    <property type="component" value="Unassembled WGS sequence"/>
</dbReference>
<proteinExistence type="inferred from homology"/>
<accession>A0A0C3L2J7</accession>
<dbReference type="GO" id="GO:0000462">
    <property type="term" value="P:maturation of SSU-rRNA from tricistronic rRNA transcript (SSU-rRNA, 5.8S rRNA, LSU-rRNA)"/>
    <property type="evidence" value="ECO:0007669"/>
    <property type="project" value="TreeGrafter"/>
</dbReference>
<evidence type="ECO:0000313" key="2">
    <source>
        <dbReference type="EMBL" id="KIO15952.1"/>
    </source>
</evidence>
<keyword evidence="1" id="KW-0539">Nucleus</keyword>
<dbReference type="EMBL" id="KN823739">
    <property type="protein sequence ID" value="KIO15952.1"/>
    <property type="molecule type" value="Genomic_DNA"/>
</dbReference>
<dbReference type="OrthoDB" id="31183at2759"/>